<feature type="domain" description="Nudix hydrolase" evidence="3">
    <location>
        <begin position="8"/>
        <end position="132"/>
    </location>
</feature>
<evidence type="ECO:0000313" key="5">
    <source>
        <dbReference type="Proteomes" id="UP000199614"/>
    </source>
</evidence>
<organism evidence="4 5">
    <name type="scientific">Pseudonocardia ammonioxydans</name>
    <dbReference type="NCBI Taxonomy" id="260086"/>
    <lineage>
        <taxon>Bacteria</taxon>
        <taxon>Bacillati</taxon>
        <taxon>Actinomycetota</taxon>
        <taxon>Actinomycetes</taxon>
        <taxon>Pseudonocardiales</taxon>
        <taxon>Pseudonocardiaceae</taxon>
        <taxon>Pseudonocardia</taxon>
    </lineage>
</organism>
<evidence type="ECO:0000256" key="2">
    <source>
        <dbReference type="ARBA" id="ARBA00022801"/>
    </source>
</evidence>
<keyword evidence="5" id="KW-1185">Reference proteome</keyword>
<accession>A0A1I5A2C3</accession>
<dbReference type="RefSeq" id="WP_093344358.1">
    <property type="nucleotide sequence ID" value="NZ_FOUY01000016.1"/>
</dbReference>
<dbReference type="SUPFAM" id="SSF55811">
    <property type="entry name" value="Nudix"/>
    <property type="match status" value="1"/>
</dbReference>
<dbReference type="InterPro" id="IPR000086">
    <property type="entry name" value="NUDIX_hydrolase_dom"/>
</dbReference>
<dbReference type="AlphaFoldDB" id="A0A1I5A2C3"/>
<dbReference type="STRING" id="260086.SAMN05216207_1016146"/>
<dbReference type="OrthoDB" id="9814308at2"/>
<protein>
    <submittedName>
        <fullName evidence="4">8-oxo-dGTP diphosphatase</fullName>
    </submittedName>
</protein>
<dbReference type="Pfam" id="PF00293">
    <property type="entry name" value="NUDIX"/>
    <property type="match status" value="1"/>
</dbReference>
<dbReference type="PROSITE" id="PS00893">
    <property type="entry name" value="NUDIX_BOX"/>
    <property type="match status" value="1"/>
</dbReference>
<dbReference type="CDD" id="cd02883">
    <property type="entry name" value="NUDIX_Hydrolase"/>
    <property type="match status" value="1"/>
</dbReference>
<comment type="similarity">
    <text evidence="1">Belongs to the Nudix hydrolase family.</text>
</comment>
<dbReference type="InterPro" id="IPR020084">
    <property type="entry name" value="NUDIX_hydrolase_CS"/>
</dbReference>
<proteinExistence type="inferred from homology"/>
<name>A0A1I5A2C3_PSUAM</name>
<evidence type="ECO:0000259" key="3">
    <source>
        <dbReference type="PROSITE" id="PS51462"/>
    </source>
</evidence>
<dbReference type="Gene3D" id="3.90.79.10">
    <property type="entry name" value="Nucleoside Triphosphate Pyrophosphohydrolase"/>
    <property type="match status" value="1"/>
</dbReference>
<dbReference type="Proteomes" id="UP000199614">
    <property type="component" value="Unassembled WGS sequence"/>
</dbReference>
<gene>
    <name evidence="4" type="ORF">SAMN05216207_1016146</name>
</gene>
<dbReference type="InterPro" id="IPR015797">
    <property type="entry name" value="NUDIX_hydrolase-like_dom_sf"/>
</dbReference>
<dbReference type="PANTHER" id="PTHR43736:SF1">
    <property type="entry name" value="DIHYDRONEOPTERIN TRIPHOSPHATE DIPHOSPHATASE"/>
    <property type="match status" value="1"/>
</dbReference>
<dbReference type="PROSITE" id="PS51462">
    <property type="entry name" value="NUDIX"/>
    <property type="match status" value="1"/>
</dbReference>
<keyword evidence="2" id="KW-0378">Hydrolase</keyword>
<dbReference type="PANTHER" id="PTHR43736">
    <property type="entry name" value="ADP-RIBOSE PYROPHOSPHATASE"/>
    <property type="match status" value="1"/>
</dbReference>
<reference evidence="4 5" key="1">
    <citation type="submission" date="2016-10" db="EMBL/GenBank/DDBJ databases">
        <authorList>
            <person name="de Groot N.N."/>
        </authorList>
    </citation>
    <scope>NUCLEOTIDE SEQUENCE [LARGE SCALE GENOMIC DNA]</scope>
    <source>
        <strain evidence="4 5">CGMCC 4.1877</strain>
    </source>
</reference>
<dbReference type="EMBL" id="FOUY01000016">
    <property type="protein sequence ID" value="SFN56642.1"/>
    <property type="molecule type" value="Genomic_DNA"/>
</dbReference>
<sequence length="133" mass="14500">MVVLTDMPHDRPVVAIAVVRSAVGVLVGRRVDRTPPWVFVGGKVGPGETPVAAAVREASEEAGIVVEARGELGRRVHPRTGRLIVYIDCWAATPDSIVAAPDELDDVRWISVDELTTLMPDLFVRVREHLETT</sequence>
<evidence type="ECO:0000313" key="4">
    <source>
        <dbReference type="EMBL" id="SFN56642.1"/>
    </source>
</evidence>
<dbReference type="GO" id="GO:0016787">
    <property type="term" value="F:hydrolase activity"/>
    <property type="evidence" value="ECO:0007669"/>
    <property type="project" value="UniProtKB-KW"/>
</dbReference>
<evidence type="ECO:0000256" key="1">
    <source>
        <dbReference type="ARBA" id="ARBA00005582"/>
    </source>
</evidence>